<dbReference type="OrthoDB" id="8594082at2"/>
<dbReference type="InterPro" id="IPR001638">
    <property type="entry name" value="Solute-binding_3/MltF_N"/>
</dbReference>
<feature type="domain" description="Solute-binding protein family 3/N-terminal" evidence="2">
    <location>
        <begin position="41"/>
        <end position="251"/>
    </location>
</feature>
<dbReference type="RefSeq" id="WP_091876617.1">
    <property type="nucleotide sequence ID" value="NZ_FOLD01000035.1"/>
</dbReference>
<dbReference type="AlphaFoldDB" id="A0A1I1USI1"/>
<feature type="chain" id="PRO_5011583416" evidence="1">
    <location>
        <begin position="26"/>
        <end position="261"/>
    </location>
</feature>
<dbReference type="Proteomes" id="UP000198639">
    <property type="component" value="Unassembled WGS sequence"/>
</dbReference>
<evidence type="ECO:0000313" key="4">
    <source>
        <dbReference type="Proteomes" id="UP000198639"/>
    </source>
</evidence>
<dbReference type="SUPFAM" id="SSF53850">
    <property type="entry name" value="Periplasmic binding protein-like II"/>
    <property type="match status" value="1"/>
</dbReference>
<dbReference type="EMBL" id="FOLD01000035">
    <property type="protein sequence ID" value="SFD73792.1"/>
    <property type="molecule type" value="Genomic_DNA"/>
</dbReference>
<dbReference type="STRING" id="1164594.SAMN05216204_13526"/>
<feature type="signal peptide" evidence="1">
    <location>
        <begin position="1"/>
        <end position="25"/>
    </location>
</feature>
<keyword evidence="4" id="KW-1185">Reference proteome</keyword>
<dbReference type="Pfam" id="PF00497">
    <property type="entry name" value="SBP_bac_3"/>
    <property type="match status" value="1"/>
</dbReference>
<evidence type="ECO:0000259" key="2">
    <source>
        <dbReference type="Pfam" id="PF00497"/>
    </source>
</evidence>
<name>A0A1I1USI1_9BURK</name>
<evidence type="ECO:0000256" key="1">
    <source>
        <dbReference type="SAM" id="SignalP"/>
    </source>
</evidence>
<dbReference type="PANTHER" id="PTHR38834">
    <property type="entry name" value="PERIPLASMIC SUBSTRATE BINDING PROTEIN FAMILY 3"/>
    <property type="match status" value="1"/>
</dbReference>
<keyword evidence="1" id="KW-0732">Signal</keyword>
<gene>
    <name evidence="3" type="ORF">SAMN05216204_13526</name>
</gene>
<organism evidence="3 4">
    <name type="scientific">Massilia yuzhufengensis</name>
    <dbReference type="NCBI Taxonomy" id="1164594"/>
    <lineage>
        <taxon>Bacteria</taxon>
        <taxon>Pseudomonadati</taxon>
        <taxon>Pseudomonadota</taxon>
        <taxon>Betaproteobacteria</taxon>
        <taxon>Burkholderiales</taxon>
        <taxon>Oxalobacteraceae</taxon>
        <taxon>Telluria group</taxon>
        <taxon>Massilia</taxon>
    </lineage>
</organism>
<evidence type="ECO:0000313" key="3">
    <source>
        <dbReference type="EMBL" id="SFD73792.1"/>
    </source>
</evidence>
<sequence length="261" mass="28597">MPFNRILIAALAVAGLAAVPAWASASVSAPGAAAQPRLYITTETSAPSSMREGAQVVGIATDKVRDAMRRAGVDYTIELLPWKRAYLAAQERPDACVYSTSRTPEREALFKWVGPIDTGQWVLMGRADSKLKLKTLDDARGLRIGTYNGDARDGYLRARGFHVDSANEDIANAAKLLLDRIDLWAAALRSGSTILARYGYDKKIVPLLVFKQVETYLACNRAVPDAVIGRLNLAFEAMARDGSSRRIERNYETWGQPIVKP</sequence>
<dbReference type="Gene3D" id="3.40.190.10">
    <property type="entry name" value="Periplasmic binding protein-like II"/>
    <property type="match status" value="2"/>
</dbReference>
<dbReference type="PANTHER" id="PTHR38834:SF3">
    <property type="entry name" value="SOLUTE-BINDING PROTEIN FAMILY 3_N-TERMINAL DOMAIN-CONTAINING PROTEIN"/>
    <property type="match status" value="1"/>
</dbReference>
<protein>
    <submittedName>
        <fullName evidence="3">Amino acid ABC transporter substrate-binding protein, PAAT family</fullName>
    </submittedName>
</protein>
<accession>A0A1I1USI1</accession>
<reference evidence="4" key="1">
    <citation type="submission" date="2016-10" db="EMBL/GenBank/DDBJ databases">
        <authorList>
            <person name="Varghese N."/>
            <person name="Submissions S."/>
        </authorList>
    </citation>
    <scope>NUCLEOTIDE SEQUENCE [LARGE SCALE GENOMIC DNA]</scope>
    <source>
        <strain evidence="4">CGMCC 1.12041</strain>
    </source>
</reference>
<proteinExistence type="predicted"/>